<evidence type="ECO:0000259" key="3">
    <source>
        <dbReference type="SMART" id="SM00917"/>
    </source>
</evidence>
<dbReference type="AlphaFoldDB" id="A0A934N3F9"/>
<dbReference type="InterPro" id="IPR013709">
    <property type="entry name" value="2-isopropylmalate_synth_dimer"/>
</dbReference>
<dbReference type="RefSeq" id="WP_338202521.1">
    <property type="nucleotide sequence ID" value="NZ_JAEKNR010000140.1"/>
</dbReference>
<dbReference type="SUPFAM" id="SSF143120">
    <property type="entry name" value="YefM-like"/>
    <property type="match status" value="1"/>
</dbReference>
<sequence>MPRTVSLDQFEGRARDLIESILEQGEPVFVTREGAPIAIIAPPEALQTTALSDLPRWEEWLHELKESLSSASQGAQNPPTLSLPQPPEIDKSMLGFDLRAGVVGSDAGREFLRSELARLGVPVTDEKLVNDIYTQILGLCEDKDKVYEDDLRVLAQKAISQAPQRLRLLSVTVTSATGLPATAEVTLELGHGPAMRREQGDGPLDAAFKAIQRLVSLEPEVENFSVVAATRGSDALAEAVIALSAEGRRVLGAGTSTNAIEAGVQAYVNALNFLLEERPAS</sequence>
<gene>
    <name evidence="4" type="ORF">JF922_13640</name>
</gene>
<dbReference type="SUPFAM" id="SSF110921">
    <property type="entry name" value="2-isopropylmalate synthase LeuA, allosteric (dimerisation) domain"/>
    <property type="match status" value="1"/>
</dbReference>
<feature type="domain" description="2-isopropylmalate synthase LeuA allosteric (dimerisation)" evidence="3">
    <location>
        <begin position="145"/>
        <end position="275"/>
    </location>
</feature>
<comment type="caution">
    <text evidence="4">The sequence shown here is derived from an EMBL/GenBank/DDBJ whole genome shotgun (WGS) entry which is preliminary data.</text>
</comment>
<accession>A0A934N3F9</accession>
<comment type="similarity">
    <text evidence="1">Belongs to the phD/YefM antitoxin family.</text>
</comment>
<dbReference type="Gene3D" id="3.30.160.270">
    <property type="match status" value="1"/>
</dbReference>
<evidence type="ECO:0000313" key="5">
    <source>
        <dbReference type="Proteomes" id="UP000612893"/>
    </source>
</evidence>
<reference evidence="4" key="1">
    <citation type="submission" date="2020-10" db="EMBL/GenBank/DDBJ databases">
        <title>Ca. Dormibacterota MAGs.</title>
        <authorList>
            <person name="Montgomery K."/>
        </authorList>
    </citation>
    <scope>NUCLEOTIDE SEQUENCE [LARGE SCALE GENOMIC DNA]</scope>
    <source>
        <strain evidence="4">SC8812_S17_10</strain>
    </source>
</reference>
<dbReference type="SMART" id="SM00917">
    <property type="entry name" value="LeuA_dimer"/>
    <property type="match status" value="1"/>
</dbReference>
<evidence type="ECO:0000256" key="1">
    <source>
        <dbReference type="ARBA" id="ARBA00009981"/>
    </source>
</evidence>
<name>A0A934N3F9_9BACT</name>
<dbReference type="Proteomes" id="UP000612893">
    <property type="component" value="Unassembled WGS sequence"/>
</dbReference>
<dbReference type="InterPro" id="IPR036230">
    <property type="entry name" value="LeuA_allosteric_dom_sf"/>
</dbReference>
<keyword evidence="5" id="KW-1185">Reference proteome</keyword>
<dbReference type="GO" id="GO:0003852">
    <property type="term" value="F:2-isopropylmalate synthase activity"/>
    <property type="evidence" value="ECO:0007669"/>
    <property type="project" value="InterPro"/>
</dbReference>
<proteinExistence type="inferred from homology"/>
<evidence type="ECO:0000313" key="4">
    <source>
        <dbReference type="EMBL" id="MBJ7599105.1"/>
    </source>
</evidence>
<dbReference type="InterPro" id="IPR036165">
    <property type="entry name" value="YefM-like_sf"/>
</dbReference>
<evidence type="ECO:0000256" key="2">
    <source>
        <dbReference type="ARBA" id="ARBA00022679"/>
    </source>
</evidence>
<dbReference type="EMBL" id="JAEKNR010000140">
    <property type="protein sequence ID" value="MBJ7599105.1"/>
    <property type="molecule type" value="Genomic_DNA"/>
</dbReference>
<protein>
    <recommendedName>
        <fullName evidence="3">2-isopropylmalate synthase LeuA allosteric (dimerisation) domain-containing protein</fullName>
    </recommendedName>
</protein>
<dbReference type="Pfam" id="PF08502">
    <property type="entry name" value="LeuA_dimer"/>
    <property type="match status" value="1"/>
</dbReference>
<keyword evidence="2" id="KW-0808">Transferase</keyword>
<organism evidence="4 5">
    <name type="scientific">Candidatus Nephthysia bennettiae</name>
    <dbReference type="NCBI Taxonomy" id="3127016"/>
    <lineage>
        <taxon>Bacteria</taxon>
        <taxon>Bacillati</taxon>
        <taxon>Candidatus Dormiibacterota</taxon>
        <taxon>Candidatus Dormibacteria</taxon>
        <taxon>Candidatus Dormibacterales</taxon>
        <taxon>Candidatus Dormibacteraceae</taxon>
        <taxon>Candidatus Nephthysia</taxon>
    </lineage>
</organism>
<dbReference type="GO" id="GO:0009098">
    <property type="term" value="P:L-leucine biosynthetic process"/>
    <property type="evidence" value="ECO:0007669"/>
    <property type="project" value="InterPro"/>
</dbReference>